<organism evidence="2 3">
    <name type="scientific">Falsiroseomonas oleicola</name>
    <dbReference type="NCBI Taxonomy" id="2801474"/>
    <lineage>
        <taxon>Bacteria</taxon>
        <taxon>Pseudomonadati</taxon>
        <taxon>Pseudomonadota</taxon>
        <taxon>Alphaproteobacteria</taxon>
        <taxon>Acetobacterales</taxon>
        <taxon>Roseomonadaceae</taxon>
        <taxon>Falsiroseomonas</taxon>
    </lineage>
</organism>
<dbReference type="InterPro" id="IPR018389">
    <property type="entry name" value="DctP_fam"/>
</dbReference>
<dbReference type="CDD" id="cd13602">
    <property type="entry name" value="PBP2_TRAP_BpDctp6_7"/>
    <property type="match status" value="1"/>
</dbReference>
<dbReference type="Pfam" id="PF03480">
    <property type="entry name" value="DctP"/>
    <property type="match status" value="1"/>
</dbReference>
<dbReference type="Proteomes" id="UP000689967">
    <property type="component" value="Unassembled WGS sequence"/>
</dbReference>
<proteinExistence type="predicted"/>
<keyword evidence="3" id="KW-1185">Reference proteome</keyword>
<dbReference type="PANTHER" id="PTHR33376:SF4">
    <property type="entry name" value="SIALIC ACID-BINDING PERIPLASMIC PROTEIN SIAP"/>
    <property type="match status" value="1"/>
</dbReference>
<dbReference type="RefSeq" id="WP_216878645.1">
    <property type="nucleotide sequence ID" value="NZ_JAERQM010000008.1"/>
</dbReference>
<evidence type="ECO:0000313" key="3">
    <source>
        <dbReference type="Proteomes" id="UP000689967"/>
    </source>
</evidence>
<accession>A0ABS6HFT4</accession>
<evidence type="ECO:0000256" key="1">
    <source>
        <dbReference type="SAM" id="SignalP"/>
    </source>
</evidence>
<evidence type="ECO:0000313" key="2">
    <source>
        <dbReference type="EMBL" id="MBU8546627.1"/>
    </source>
</evidence>
<comment type="caution">
    <text evidence="2">The sequence shown here is derived from an EMBL/GenBank/DDBJ whole genome shotgun (WGS) entry which is preliminary data.</text>
</comment>
<dbReference type="PANTHER" id="PTHR33376">
    <property type="match status" value="1"/>
</dbReference>
<protein>
    <submittedName>
        <fullName evidence="2">TRAP transporter substrate-binding protein</fullName>
    </submittedName>
</protein>
<name>A0ABS6HFT4_9PROT</name>
<reference evidence="2 3" key="1">
    <citation type="submission" date="2021-01" db="EMBL/GenBank/DDBJ databases">
        <title>Roseomonas sp. nov, a bacterium isolated from an oil production mixture in Yumen Oilfield.</title>
        <authorList>
            <person name="Wu D."/>
        </authorList>
    </citation>
    <scope>NUCLEOTIDE SEQUENCE [LARGE SCALE GENOMIC DNA]</scope>
    <source>
        <strain evidence="2 3">ROY-5-3</strain>
    </source>
</reference>
<gene>
    <name evidence="2" type="ORF">JJQ90_23105</name>
</gene>
<feature type="chain" id="PRO_5046465216" evidence="1">
    <location>
        <begin position="23"/>
        <end position="353"/>
    </location>
</feature>
<keyword evidence="1" id="KW-0732">Signal</keyword>
<feature type="signal peptide" evidence="1">
    <location>
        <begin position="1"/>
        <end position="22"/>
    </location>
</feature>
<sequence length="353" mass="38190">MLRLSRHLAAGCLAVAAAFGFAAPVAAQTQIPLRVAGNFSQNTKHVDGVERPFFAGLGAASGTPLAVNYNPLDVLGIQAADSLRLLRSGAFDVMSVQIGMVARDDPFFEGLDLIGVSTTVPELRRAVESYREAFDQRLQQRFGTRVMTLWPFGPQIIYCNAPINSVRDLRGLKVRSFTPTMSALLQHLGATPVTLQFSEVYPALQRGVASCAITSATSGNTGNWPEVTTHILPLGLSGAVQGHFMTMAAWRRFSPEQQTALTREFRRMEDAMWDIATNSNGDALSCSTGGACTEHKPFRNTLVTVNEADAALVREAVGAVILPTWRDTCNRVWAQCTQTWNGTVGAARGFTIN</sequence>
<dbReference type="NCBIfam" id="NF037995">
    <property type="entry name" value="TRAP_S1"/>
    <property type="match status" value="1"/>
</dbReference>
<dbReference type="EMBL" id="JAERQM010000008">
    <property type="protein sequence ID" value="MBU8546627.1"/>
    <property type="molecule type" value="Genomic_DNA"/>
</dbReference>